<feature type="domain" description="Amidohydrolase-related" evidence="3">
    <location>
        <begin position="227"/>
        <end position="376"/>
    </location>
</feature>
<dbReference type="OrthoDB" id="9796020at2"/>
<dbReference type="AlphaFoldDB" id="A0A4Q1UUL5"/>
<evidence type="ECO:0000256" key="1">
    <source>
        <dbReference type="ARBA" id="ARBA00006745"/>
    </source>
</evidence>
<evidence type="ECO:0000313" key="4">
    <source>
        <dbReference type="EMBL" id="RXT39367.1"/>
    </source>
</evidence>
<dbReference type="InterPro" id="IPR011059">
    <property type="entry name" value="Metal-dep_hydrolase_composite"/>
</dbReference>
<dbReference type="InterPro" id="IPR006680">
    <property type="entry name" value="Amidohydro-rel"/>
</dbReference>
<dbReference type="SUPFAM" id="SSF51338">
    <property type="entry name" value="Composite domain of metallo-dependent hydrolases"/>
    <property type="match status" value="1"/>
</dbReference>
<dbReference type="EMBL" id="MZXW01000041">
    <property type="protein sequence ID" value="RXT39367.1"/>
    <property type="molecule type" value="Genomic_DNA"/>
</dbReference>
<proteinExistence type="inferred from homology"/>
<reference evidence="4 5" key="1">
    <citation type="submission" date="2017-03" db="EMBL/GenBank/DDBJ databases">
        <authorList>
            <person name="Safronova V.I."/>
            <person name="Sazanova A.L."/>
            <person name="Chirak E.R."/>
        </authorList>
    </citation>
    <scope>NUCLEOTIDE SEQUENCE [LARGE SCALE GENOMIC DNA]</scope>
    <source>
        <strain evidence="4 5">Opo-243</strain>
    </source>
</reference>
<dbReference type="Gene3D" id="3.20.20.140">
    <property type="entry name" value="Metal-dependent hydrolases"/>
    <property type="match status" value="1"/>
</dbReference>
<dbReference type="GO" id="GO:0016810">
    <property type="term" value="F:hydrolase activity, acting on carbon-nitrogen (but not peptide) bonds"/>
    <property type="evidence" value="ECO:0007669"/>
    <property type="project" value="InterPro"/>
</dbReference>
<organism evidence="4 5">
    <name type="scientific">Bradyrhizobium betae</name>
    <dbReference type="NCBI Taxonomy" id="244734"/>
    <lineage>
        <taxon>Bacteria</taxon>
        <taxon>Pseudomonadati</taxon>
        <taxon>Pseudomonadota</taxon>
        <taxon>Alphaproteobacteria</taxon>
        <taxon>Hyphomicrobiales</taxon>
        <taxon>Nitrobacteraceae</taxon>
        <taxon>Bradyrhizobium</taxon>
    </lineage>
</organism>
<dbReference type="InterPro" id="IPR032466">
    <property type="entry name" value="Metal_Hydrolase"/>
</dbReference>
<evidence type="ECO:0000259" key="3">
    <source>
        <dbReference type="Pfam" id="PF01979"/>
    </source>
</evidence>
<dbReference type="RefSeq" id="WP_129274051.1">
    <property type="nucleotide sequence ID" value="NZ_MZXW01000041.1"/>
</dbReference>
<dbReference type="Proteomes" id="UP000290819">
    <property type="component" value="Unassembled WGS sequence"/>
</dbReference>
<evidence type="ECO:0000313" key="5">
    <source>
        <dbReference type="Proteomes" id="UP000290819"/>
    </source>
</evidence>
<dbReference type="Pfam" id="PF01979">
    <property type="entry name" value="Amidohydro_1"/>
    <property type="match status" value="1"/>
</dbReference>
<dbReference type="Gene3D" id="2.30.40.10">
    <property type="entry name" value="Urease, subunit C, domain 1"/>
    <property type="match status" value="1"/>
</dbReference>
<gene>
    <name evidence="4" type="ORF">B5V03_29975</name>
</gene>
<sequence>MSPAASPTRWALTGRIVTMAAEGDIIKSGTIFIENNRIAAIVPKGQPAPAGFEAVVPVVTGGTIYPGLIELHNHLSYNILPLWQVPQLYGNRDQWQNAKSYKTSVTGPMSAIALADDGSLLPALVRYVEAKCMVAGTTTSQGITLSNWSGTIHKYYKGALRAAEIGSPPDLPRAHSKIPDIDAQDWAKFDHELKSSACFLLHLSEGIDAKAHSHFLALRNSEGDWAIEPSLAGIHCTALDATDFGTMAQNQAKVVWSPLSNLLLYGKTTDVIAARTAGLTIALGSDWSPSGSKNLLGELKAAKVVSAHFNLGFSDYDIVSMATRNPAAILKWDAKLGTIAKGKFADLLVVKGVTGDPYGHLIKSREQDIVLVTIAGRPRYGTKSAMQKAGGSGEALKVGSNARLIDFSSPDQDVGIEKITLAEATSRLSAALGNLGALQPHSLAMSDAIARGTVSRTGWRLALDEQFGNNVQLRPRLEYNGVRTGPDLAAVAAAAEPLHPIKLDGLTVAGDPAFLDTLKSEANLPPGIATAIAAFYQPPA</sequence>
<protein>
    <submittedName>
        <fullName evidence="4">Cytosine deaminase</fullName>
    </submittedName>
</protein>
<evidence type="ECO:0000256" key="2">
    <source>
        <dbReference type="ARBA" id="ARBA00022801"/>
    </source>
</evidence>
<dbReference type="PANTHER" id="PTHR43794:SF11">
    <property type="entry name" value="AMIDOHYDROLASE-RELATED DOMAIN-CONTAINING PROTEIN"/>
    <property type="match status" value="1"/>
</dbReference>
<accession>A0A4Q1UUL5</accession>
<dbReference type="InterPro" id="IPR050287">
    <property type="entry name" value="MTA/SAH_deaminase"/>
</dbReference>
<comment type="caution">
    <text evidence="4">The sequence shown here is derived from an EMBL/GenBank/DDBJ whole genome shotgun (WGS) entry which is preliminary data.</text>
</comment>
<keyword evidence="5" id="KW-1185">Reference proteome</keyword>
<comment type="similarity">
    <text evidence="1">Belongs to the metallo-dependent hydrolases superfamily. ATZ/TRZ family.</text>
</comment>
<dbReference type="PANTHER" id="PTHR43794">
    <property type="entry name" value="AMINOHYDROLASE SSNA-RELATED"/>
    <property type="match status" value="1"/>
</dbReference>
<name>A0A4Q1UUL5_9BRAD</name>
<keyword evidence="2" id="KW-0378">Hydrolase</keyword>
<dbReference type="SUPFAM" id="SSF51556">
    <property type="entry name" value="Metallo-dependent hydrolases"/>
    <property type="match status" value="1"/>
</dbReference>